<dbReference type="SUPFAM" id="SSF48403">
    <property type="entry name" value="Ankyrin repeat"/>
    <property type="match status" value="1"/>
</dbReference>
<dbReference type="PROSITE" id="PS50088">
    <property type="entry name" value="ANK_REPEAT"/>
    <property type="match status" value="3"/>
</dbReference>
<name>A0ABV7H319_9BURK</name>
<organism evidence="5 6">
    <name type="scientific">Piscinibacterium candidicorallinum</name>
    <dbReference type="NCBI Taxonomy" id="1793872"/>
    <lineage>
        <taxon>Bacteria</taxon>
        <taxon>Pseudomonadati</taxon>
        <taxon>Pseudomonadota</taxon>
        <taxon>Betaproteobacteria</taxon>
        <taxon>Burkholderiales</taxon>
        <taxon>Piscinibacterium</taxon>
    </lineage>
</organism>
<comment type="caution">
    <text evidence="5">The sequence shown here is derived from an EMBL/GenBank/DDBJ whole genome shotgun (WGS) entry which is preliminary data.</text>
</comment>
<dbReference type="InterPro" id="IPR050889">
    <property type="entry name" value="Dendritic_Spine_Reg/Scaffold"/>
</dbReference>
<dbReference type="InterPro" id="IPR006311">
    <property type="entry name" value="TAT_signal"/>
</dbReference>
<dbReference type="RefSeq" id="WP_377301589.1">
    <property type="nucleotide sequence ID" value="NZ_CP180191.1"/>
</dbReference>
<gene>
    <name evidence="5" type="ORF">ACFOEN_04780</name>
</gene>
<reference evidence="6" key="1">
    <citation type="journal article" date="2019" name="Int. J. Syst. Evol. Microbiol.">
        <title>The Global Catalogue of Microorganisms (GCM) 10K type strain sequencing project: providing services to taxonomists for standard genome sequencing and annotation.</title>
        <authorList>
            <consortium name="The Broad Institute Genomics Platform"/>
            <consortium name="The Broad Institute Genome Sequencing Center for Infectious Disease"/>
            <person name="Wu L."/>
            <person name="Ma J."/>
        </authorList>
    </citation>
    <scope>NUCLEOTIDE SEQUENCE [LARGE SCALE GENOMIC DNA]</scope>
    <source>
        <strain evidence="6">KCTC 52168</strain>
    </source>
</reference>
<feature type="repeat" description="ANK" evidence="3">
    <location>
        <begin position="102"/>
        <end position="127"/>
    </location>
</feature>
<evidence type="ECO:0000256" key="2">
    <source>
        <dbReference type="ARBA" id="ARBA00023043"/>
    </source>
</evidence>
<evidence type="ECO:0000313" key="5">
    <source>
        <dbReference type="EMBL" id="MFC3146956.1"/>
    </source>
</evidence>
<evidence type="ECO:0000256" key="4">
    <source>
        <dbReference type="SAM" id="SignalP"/>
    </source>
</evidence>
<evidence type="ECO:0000313" key="6">
    <source>
        <dbReference type="Proteomes" id="UP001595556"/>
    </source>
</evidence>
<protein>
    <submittedName>
        <fullName evidence="5">Ankyrin repeat domain-containing protein</fullName>
    </submittedName>
</protein>
<dbReference type="Gene3D" id="1.25.40.20">
    <property type="entry name" value="Ankyrin repeat-containing domain"/>
    <property type="match status" value="2"/>
</dbReference>
<feature type="repeat" description="ANK" evidence="3">
    <location>
        <begin position="140"/>
        <end position="169"/>
    </location>
</feature>
<dbReference type="EMBL" id="JBHRTI010000003">
    <property type="protein sequence ID" value="MFC3146956.1"/>
    <property type="molecule type" value="Genomic_DNA"/>
</dbReference>
<sequence length="240" mass="25002">MHSCLNLSRRRLLALMCAAGAALAQPAAAQSGAMTPAEIMRRAVQIDDPASVRRLIDSGADVNMPVHEGLPPLHLALMEGSLKAAEALANHSKVQINAASSVGDTPLMIAALKGQGAMVDLLLKRGARPAGAADGKGLWTPLHYAALGGHDAIAERLLAAAAPVNATAPNGATPIMLAARGGHDRLVRRLLRAGADTRARTDADLDVVAFARRNNHPELADAIPRWAEQARAGKLPLELP</sequence>
<dbReference type="PROSITE" id="PS51318">
    <property type="entry name" value="TAT"/>
    <property type="match status" value="1"/>
</dbReference>
<accession>A0ABV7H319</accession>
<dbReference type="Proteomes" id="UP001595556">
    <property type="component" value="Unassembled WGS sequence"/>
</dbReference>
<dbReference type="Pfam" id="PF12796">
    <property type="entry name" value="Ank_2"/>
    <property type="match status" value="2"/>
</dbReference>
<evidence type="ECO:0000256" key="3">
    <source>
        <dbReference type="PROSITE-ProRule" id="PRU00023"/>
    </source>
</evidence>
<keyword evidence="1" id="KW-0677">Repeat</keyword>
<feature type="signal peptide" evidence="4">
    <location>
        <begin position="1"/>
        <end position="24"/>
    </location>
</feature>
<keyword evidence="2 3" id="KW-0040">ANK repeat</keyword>
<proteinExistence type="predicted"/>
<dbReference type="InterPro" id="IPR002110">
    <property type="entry name" value="Ankyrin_rpt"/>
</dbReference>
<feature type="repeat" description="ANK" evidence="3">
    <location>
        <begin position="170"/>
        <end position="202"/>
    </location>
</feature>
<dbReference type="PROSITE" id="PS50297">
    <property type="entry name" value="ANK_REP_REGION"/>
    <property type="match status" value="3"/>
</dbReference>
<evidence type="ECO:0000256" key="1">
    <source>
        <dbReference type="ARBA" id="ARBA00022737"/>
    </source>
</evidence>
<dbReference type="InterPro" id="IPR036770">
    <property type="entry name" value="Ankyrin_rpt-contain_sf"/>
</dbReference>
<feature type="chain" id="PRO_5045061806" evidence="4">
    <location>
        <begin position="25"/>
        <end position="240"/>
    </location>
</feature>
<dbReference type="PANTHER" id="PTHR24166">
    <property type="entry name" value="ROLLING PEBBLES, ISOFORM B"/>
    <property type="match status" value="1"/>
</dbReference>
<keyword evidence="6" id="KW-1185">Reference proteome</keyword>
<keyword evidence="4" id="KW-0732">Signal</keyword>
<dbReference type="SMART" id="SM00248">
    <property type="entry name" value="ANK"/>
    <property type="match status" value="5"/>
</dbReference>
<dbReference type="PANTHER" id="PTHR24166:SF48">
    <property type="entry name" value="PROTEIN VAPYRIN"/>
    <property type="match status" value="1"/>
</dbReference>